<proteinExistence type="predicted"/>
<evidence type="ECO:0000256" key="1">
    <source>
        <dbReference type="SAM" id="Phobius"/>
    </source>
</evidence>
<organism evidence="2 3">
    <name type="scientific">Sulfurisphaera ohwakuensis</name>
    <dbReference type="NCBI Taxonomy" id="69656"/>
    <lineage>
        <taxon>Archaea</taxon>
        <taxon>Thermoproteota</taxon>
        <taxon>Thermoprotei</taxon>
        <taxon>Sulfolobales</taxon>
        <taxon>Sulfolobaceae</taxon>
        <taxon>Sulfurisphaera</taxon>
    </lineage>
</organism>
<dbReference type="NCBIfam" id="TIGR02537">
    <property type="entry name" value="arch_flag_Nterm"/>
    <property type="match status" value="1"/>
</dbReference>
<protein>
    <submittedName>
        <fullName evidence="2">Uncharacterized protein</fullName>
    </submittedName>
</protein>
<dbReference type="NCBIfam" id="NF046073">
    <property type="entry name" value="UpsA"/>
    <property type="match status" value="1"/>
</dbReference>
<dbReference type="EMBL" id="CP045484">
    <property type="protein sequence ID" value="QGR17111.1"/>
    <property type="molecule type" value="Genomic_DNA"/>
</dbReference>
<dbReference type="InterPro" id="IPR013373">
    <property type="entry name" value="Flagellin/pilin_N_arc"/>
</dbReference>
<evidence type="ECO:0000313" key="2">
    <source>
        <dbReference type="EMBL" id="QGR17111.1"/>
    </source>
</evidence>
<gene>
    <name evidence="2" type="ORF">D1869_07880</name>
</gene>
<reference evidence="2 3" key="1">
    <citation type="submission" date="2019-10" db="EMBL/GenBank/DDBJ databases">
        <title>Genome Sequences from Six Type Strain Members of the Archaeal Family Sulfolobaceae: Acidianus ambivalens, Acidianus infernus, Metallosphaera prunae, Stygiolobus azoricus, Sulfolobus metallicus, and Sulfurisphaera ohwakuensis.</title>
        <authorList>
            <person name="Counts J.A."/>
            <person name="Kelly R.M."/>
        </authorList>
    </citation>
    <scope>NUCLEOTIDE SEQUENCE [LARGE SCALE GENOMIC DNA]</scope>
    <source>
        <strain evidence="2 3">TA-1</strain>
    </source>
</reference>
<name>A0A650CGU7_SULOH</name>
<evidence type="ECO:0000313" key="3">
    <source>
        <dbReference type="Proteomes" id="UP000427373"/>
    </source>
</evidence>
<keyword evidence="3" id="KW-1185">Reference proteome</keyword>
<dbReference type="OrthoDB" id="35933at2157"/>
<sequence>MGNNMRRTKGISSILGTVIVLAITIALGALLYAYANGMFSNLTQNVNVGAQAQIIVNPSTGESYLQFSLTNNGNIQVIIYNITVRGASNTGSLGYTSNNVSIELNPGQSYQDIMPITSSSLSVQPGNYYTVIFLGKTSTGKPFSIVLNVLASETE</sequence>
<accession>A0A650CGU7</accession>
<dbReference type="AlphaFoldDB" id="A0A650CGU7"/>
<keyword evidence="1" id="KW-1133">Transmembrane helix</keyword>
<keyword evidence="1" id="KW-0812">Transmembrane</keyword>
<dbReference type="Proteomes" id="UP000427373">
    <property type="component" value="Chromosome"/>
</dbReference>
<dbReference type="KEGG" id="soh:D1869_07880"/>
<feature type="transmembrane region" description="Helical" evidence="1">
    <location>
        <begin position="12"/>
        <end position="35"/>
    </location>
</feature>
<keyword evidence="1" id="KW-0472">Membrane</keyword>